<dbReference type="OMA" id="MRSAQMA"/>
<dbReference type="KEGG" id="cbr:CBG_11309"/>
<sequence length="103" mass="11491">MRSAQMAQKAQLAPQLAAAAPVPMDPYQQYLQYQMYQQMEMPPQAAAPYSPFGVYGPIYRGQGPVAAPPFQAVRAAPIQYHPMAYYHHPQSVQPPIRKKSAMT</sequence>
<dbReference type="EMBL" id="CP090895">
    <property type="protein sequence ID" value="ULT86081.1"/>
    <property type="molecule type" value="Genomic_DNA"/>
</dbReference>
<protein>
    <submittedName>
        <fullName evidence="1">Uncharacterized protein</fullName>
    </submittedName>
</protein>
<dbReference type="Proteomes" id="UP000827892">
    <property type="component" value="Chromosome V"/>
</dbReference>
<proteinExistence type="predicted"/>
<keyword evidence="4" id="KW-1185">Reference proteome</keyword>
<gene>
    <name evidence="1" type="ORF">L3Y34_006041</name>
    <name evidence="2" type="ORF">L5515_005872</name>
</gene>
<dbReference type="AlphaFoldDB" id="A0AAE9A306"/>
<accession>A0AAE9A306</accession>
<evidence type="ECO:0000313" key="3">
    <source>
        <dbReference type="Proteomes" id="UP000827892"/>
    </source>
</evidence>
<evidence type="ECO:0000313" key="1">
    <source>
        <dbReference type="EMBL" id="ULT86081.1"/>
    </source>
</evidence>
<dbReference type="EMBL" id="CP092624">
    <property type="protein sequence ID" value="UMM31839.1"/>
    <property type="molecule type" value="Genomic_DNA"/>
</dbReference>
<reference evidence="1 3" key="1">
    <citation type="submission" date="2022-02" db="EMBL/GenBank/DDBJ databases">
        <title>Chromosome-level reference genomes for two strains of Caenorhabditis briggsae: an improved platform for comparative genomics.</title>
        <authorList>
            <person name="Stevens L."/>
            <person name="Andersen E.C."/>
        </authorList>
    </citation>
    <scope>NUCLEOTIDE SEQUENCE [LARGE SCALE GENOMIC DNA]</scope>
    <source>
        <strain evidence="1">QX1410_ONT</strain>
        <tissue evidence="1">Whole-organism</tissue>
    </source>
</reference>
<dbReference type="Proteomes" id="UP000829354">
    <property type="component" value="Chromosome V"/>
</dbReference>
<reference evidence="2 4" key="2">
    <citation type="submission" date="2022-04" db="EMBL/GenBank/DDBJ databases">
        <title>Chromosome-level reference genomes for two strains of Caenorhabditis briggsae: an improved platform for comparative genomics.</title>
        <authorList>
            <person name="Stevens L."/>
            <person name="Andersen E."/>
        </authorList>
    </citation>
    <scope>NUCLEOTIDE SEQUENCE [LARGE SCALE GENOMIC DNA]</scope>
    <source>
        <strain evidence="2">VX34</strain>
        <tissue evidence="2">Whole-organism</tissue>
    </source>
</reference>
<organism evidence="1 3">
    <name type="scientific">Caenorhabditis briggsae</name>
    <dbReference type="NCBI Taxonomy" id="6238"/>
    <lineage>
        <taxon>Eukaryota</taxon>
        <taxon>Metazoa</taxon>
        <taxon>Ecdysozoa</taxon>
        <taxon>Nematoda</taxon>
        <taxon>Chromadorea</taxon>
        <taxon>Rhabditida</taxon>
        <taxon>Rhabditina</taxon>
        <taxon>Rhabditomorpha</taxon>
        <taxon>Rhabditoidea</taxon>
        <taxon>Rhabditidae</taxon>
        <taxon>Peloderinae</taxon>
        <taxon>Caenorhabditis</taxon>
    </lineage>
</organism>
<name>A0AAE9A306_CAEBR</name>
<evidence type="ECO:0000313" key="4">
    <source>
        <dbReference type="Proteomes" id="UP000829354"/>
    </source>
</evidence>
<evidence type="ECO:0000313" key="2">
    <source>
        <dbReference type="EMBL" id="UMM31839.1"/>
    </source>
</evidence>